<dbReference type="EMBL" id="ASPP01004872">
    <property type="protein sequence ID" value="ETO31517.1"/>
    <property type="molecule type" value="Genomic_DNA"/>
</dbReference>
<dbReference type="InterPro" id="IPR011990">
    <property type="entry name" value="TPR-like_helical_dom_sf"/>
</dbReference>
<keyword evidence="1" id="KW-0677">Repeat</keyword>
<evidence type="ECO:0000313" key="2">
    <source>
        <dbReference type="EMBL" id="ETO31517.1"/>
    </source>
</evidence>
<evidence type="ECO:0000313" key="3">
    <source>
        <dbReference type="Proteomes" id="UP000023152"/>
    </source>
</evidence>
<dbReference type="PANTHER" id="PTHR47447">
    <property type="entry name" value="OS03G0856100 PROTEIN"/>
    <property type="match status" value="1"/>
</dbReference>
<evidence type="ECO:0000256" key="1">
    <source>
        <dbReference type="ARBA" id="ARBA00022737"/>
    </source>
</evidence>
<proteinExistence type="predicted"/>
<dbReference type="AlphaFoldDB" id="X6P1T8"/>
<organism evidence="2 3">
    <name type="scientific">Reticulomyxa filosa</name>
    <dbReference type="NCBI Taxonomy" id="46433"/>
    <lineage>
        <taxon>Eukaryota</taxon>
        <taxon>Sar</taxon>
        <taxon>Rhizaria</taxon>
        <taxon>Retaria</taxon>
        <taxon>Foraminifera</taxon>
        <taxon>Monothalamids</taxon>
        <taxon>Reticulomyxidae</taxon>
        <taxon>Reticulomyxa</taxon>
    </lineage>
</organism>
<accession>X6P1T8</accession>
<keyword evidence="3" id="KW-1185">Reference proteome</keyword>
<comment type="caution">
    <text evidence="2">The sequence shown here is derived from an EMBL/GenBank/DDBJ whole genome shotgun (WGS) entry which is preliminary data.</text>
</comment>
<dbReference type="Gene3D" id="1.25.40.10">
    <property type="entry name" value="Tetratricopeptide repeat domain"/>
    <property type="match status" value="2"/>
</dbReference>
<dbReference type="Proteomes" id="UP000023152">
    <property type="component" value="Unassembled WGS sequence"/>
</dbReference>
<reference evidence="2 3" key="1">
    <citation type="journal article" date="2013" name="Curr. Biol.">
        <title>The Genome of the Foraminiferan Reticulomyxa filosa.</title>
        <authorList>
            <person name="Glockner G."/>
            <person name="Hulsmann N."/>
            <person name="Schleicher M."/>
            <person name="Noegel A.A."/>
            <person name="Eichinger L."/>
            <person name="Gallinger C."/>
            <person name="Pawlowski J."/>
            <person name="Sierra R."/>
            <person name="Euteneuer U."/>
            <person name="Pillet L."/>
            <person name="Moustafa A."/>
            <person name="Platzer M."/>
            <person name="Groth M."/>
            <person name="Szafranski K."/>
            <person name="Schliwa M."/>
        </authorList>
    </citation>
    <scope>NUCLEOTIDE SEQUENCE [LARGE SCALE GENOMIC DNA]</scope>
</reference>
<protein>
    <submittedName>
        <fullName evidence="2">Pentatricopeptide repeat-containing protein</fullName>
    </submittedName>
</protein>
<sequence length="517" mass="60584">MEVFMLKKDPMGKKLNPTMTYKFNFFRSNLILCKRSINLQQKNAKLRSQCRLILTKSANDKAAAQQQTKEANKEQVGTALKSNTVPDEAKSVDIWQMLREMKEHKTADFAMYKKAFRYCSLHADSRLAIEVYEMGRCHPKLFDDINFHNIFFWCLNQQRQALQSLEIFNRLMHELPHIKPDVATFRTLMKGCKLQQMTNQAVTLLGLMKWKYSLDPTVIDYTYVLEMCANMRDLESGEKVIIQILSQQKANAEFCIDAAAMHAMLKLYAECKQVDKMMNIFLHCPNQGSWNIVHLVTMVGGFLKARRPRDALLLCEQTCLEQLDWVNNPADVNDTDAAAVHSFKTIQMLRCTAHLEIMNTEKHLHFKQRQFHQRQIVKLFFQTFVLLSNYHTSSISKRDLLVLVESFIVLYRDDWTKAIPAFTKLTTLFSNELDWWDRSHRMIEFKRTEKNIASFLILKNNPTLGIAKHLQDEMMRWKVPIQMTEISKGIWRLDQKQVLEMWEKFPQSNASFCPKNL</sequence>
<dbReference type="PANTHER" id="PTHR47447:SF17">
    <property type="entry name" value="OS12G0638900 PROTEIN"/>
    <property type="match status" value="1"/>
</dbReference>
<gene>
    <name evidence="2" type="ORF">RFI_05605</name>
</gene>
<dbReference type="OrthoDB" id="185373at2759"/>
<name>X6P1T8_RETFI</name>